<keyword evidence="1 6" id="KW-0479">Metal-binding</keyword>
<dbReference type="SUPFAM" id="SSF52540">
    <property type="entry name" value="P-loop containing nucleoside triphosphate hydrolases"/>
    <property type="match status" value="1"/>
</dbReference>
<dbReference type="Gene3D" id="3.40.50.300">
    <property type="entry name" value="P-loop containing nucleotide triphosphate hydrolases"/>
    <property type="match status" value="1"/>
</dbReference>
<dbReference type="CDD" id="cd02037">
    <property type="entry name" value="Mrp_NBP35"/>
    <property type="match status" value="1"/>
</dbReference>
<evidence type="ECO:0000256" key="5">
    <source>
        <dbReference type="ARBA" id="ARBA00023014"/>
    </source>
</evidence>
<dbReference type="KEGG" id="ssm:Spirs_0254"/>
<comment type="function">
    <text evidence="6">Binds and transfers iron-sulfur (Fe-S) clusters to target apoproteins. Can hydrolyze ATP.</text>
</comment>
<evidence type="ECO:0000256" key="4">
    <source>
        <dbReference type="ARBA" id="ARBA00023004"/>
    </source>
</evidence>
<name>E1RAB9_SEDSS</name>
<dbReference type="AlphaFoldDB" id="E1RAB9"/>
<comment type="similarity">
    <text evidence="6">Belongs to the Mrp/NBP35 ATP-binding proteins family.</text>
</comment>
<dbReference type="GO" id="GO:0016226">
    <property type="term" value="P:iron-sulfur cluster assembly"/>
    <property type="evidence" value="ECO:0007669"/>
    <property type="project" value="InterPro"/>
</dbReference>
<dbReference type="STRING" id="573413.Spirs_0254"/>
<dbReference type="FunFam" id="3.40.50.300:FF:001119">
    <property type="entry name" value="Iron-sulfur cluster carrier protein"/>
    <property type="match status" value="1"/>
</dbReference>
<organism evidence="7 8">
    <name type="scientific">Sediminispirochaeta smaragdinae (strain DSM 11293 / JCM 15392 / SEBR 4228)</name>
    <name type="common">Spirochaeta smaragdinae</name>
    <dbReference type="NCBI Taxonomy" id="573413"/>
    <lineage>
        <taxon>Bacteria</taxon>
        <taxon>Pseudomonadati</taxon>
        <taxon>Spirochaetota</taxon>
        <taxon>Spirochaetia</taxon>
        <taxon>Spirochaetales</taxon>
        <taxon>Spirochaetaceae</taxon>
        <taxon>Sediminispirochaeta</taxon>
    </lineage>
</organism>
<sequence>MAFPPSEEQKAQNERLKKRMSGIKHKVLVMSGKGGVGKSSVSANLALEMASRGVKVGILDTDLHGPNIPKMLGVDDAKLIAYDEGIEPFAVTKNLVAVSLAMAGHDVDAPIIWRGPVKIGVIRQFLADVEWGDLDLLVIDTPPGTGDEPLTVAQMIPELDGAIVVTTPQEVAILDSRKSVNFAKQLNLPLIGIVENMSGFICPNCGTEHQLFGSGGGERAAKEMGVPFLGKIPIDPLLMNAEDSGRSYLSLPDTGPAAAALRSLVDKTAAFIGL</sequence>
<dbReference type="GO" id="GO:0005524">
    <property type="term" value="F:ATP binding"/>
    <property type="evidence" value="ECO:0007669"/>
    <property type="project" value="UniProtKB-UniRule"/>
</dbReference>
<dbReference type="InterPro" id="IPR019591">
    <property type="entry name" value="Mrp/NBP35_ATP-bd"/>
</dbReference>
<evidence type="ECO:0000313" key="7">
    <source>
        <dbReference type="EMBL" id="ADK79410.1"/>
    </source>
</evidence>
<keyword evidence="5 6" id="KW-0411">Iron-sulfur</keyword>
<dbReference type="GO" id="GO:0016887">
    <property type="term" value="F:ATP hydrolysis activity"/>
    <property type="evidence" value="ECO:0007669"/>
    <property type="project" value="UniProtKB-UniRule"/>
</dbReference>
<keyword evidence="4 6" id="KW-0408">Iron</keyword>
<accession>E1RAB9</accession>
<evidence type="ECO:0000256" key="2">
    <source>
        <dbReference type="ARBA" id="ARBA00022741"/>
    </source>
</evidence>
<dbReference type="GO" id="GO:0051536">
    <property type="term" value="F:iron-sulfur cluster binding"/>
    <property type="evidence" value="ECO:0007669"/>
    <property type="project" value="UniProtKB-UniRule"/>
</dbReference>
<keyword evidence="6" id="KW-0378">Hydrolase</keyword>
<dbReference type="InterPro" id="IPR033756">
    <property type="entry name" value="YlxH/NBP35"/>
</dbReference>
<dbReference type="PANTHER" id="PTHR23264:SF19">
    <property type="entry name" value="CYTOSOLIC FE-S CLUSTER ASSEMBLY FACTOR NUBP2"/>
    <property type="match status" value="1"/>
</dbReference>
<evidence type="ECO:0000256" key="3">
    <source>
        <dbReference type="ARBA" id="ARBA00022840"/>
    </source>
</evidence>
<dbReference type="HAMAP" id="MF_02040">
    <property type="entry name" value="Mrp_NBP35"/>
    <property type="match status" value="1"/>
</dbReference>
<dbReference type="EMBL" id="CP002116">
    <property type="protein sequence ID" value="ADK79410.1"/>
    <property type="molecule type" value="Genomic_DNA"/>
</dbReference>
<dbReference type="GO" id="GO:0005829">
    <property type="term" value="C:cytosol"/>
    <property type="evidence" value="ECO:0007669"/>
    <property type="project" value="TreeGrafter"/>
</dbReference>
<proteinExistence type="inferred from homology"/>
<reference evidence="7 8" key="1">
    <citation type="journal article" date="2010" name="Stand. Genomic Sci.">
        <title>Complete genome sequence of Spirochaeta smaragdinae type strain (SEBR 4228).</title>
        <authorList>
            <person name="Mavromatis K."/>
            <person name="Yasawong M."/>
            <person name="Chertkov O."/>
            <person name="Lapidus A."/>
            <person name="Lucas S."/>
            <person name="Nolan M."/>
            <person name="Del Rio T.G."/>
            <person name="Tice H."/>
            <person name="Cheng J.F."/>
            <person name="Pitluck S."/>
            <person name="Liolios K."/>
            <person name="Ivanova N."/>
            <person name="Tapia R."/>
            <person name="Han C."/>
            <person name="Bruce D."/>
            <person name="Goodwin L."/>
            <person name="Pati A."/>
            <person name="Chen A."/>
            <person name="Palaniappan K."/>
            <person name="Land M."/>
            <person name="Hauser L."/>
            <person name="Chang Y.J."/>
            <person name="Jeffries C.D."/>
            <person name="Detter J.C."/>
            <person name="Rohde M."/>
            <person name="Brambilla E."/>
            <person name="Spring S."/>
            <person name="Goker M."/>
            <person name="Sikorski J."/>
            <person name="Woyke T."/>
            <person name="Bristow J."/>
            <person name="Eisen J.A."/>
            <person name="Markowitz V."/>
            <person name="Hugenholtz P."/>
            <person name="Klenk H.P."/>
            <person name="Kyrpides N.C."/>
        </authorList>
    </citation>
    <scope>NUCLEOTIDE SEQUENCE [LARGE SCALE GENOMIC DNA]</scope>
    <source>
        <strain evidence="8">DSM 11293 / JCM 15392 / SEBR 4228</strain>
    </source>
</reference>
<dbReference type="PANTHER" id="PTHR23264">
    <property type="entry name" value="NUCLEOTIDE-BINDING PROTEIN NBP35 YEAST -RELATED"/>
    <property type="match status" value="1"/>
</dbReference>
<dbReference type="GO" id="GO:0140663">
    <property type="term" value="F:ATP-dependent FeS chaperone activity"/>
    <property type="evidence" value="ECO:0007669"/>
    <property type="project" value="InterPro"/>
</dbReference>
<keyword evidence="3 6" id="KW-0067">ATP-binding</keyword>
<dbReference type="RefSeq" id="WP_013252874.1">
    <property type="nucleotide sequence ID" value="NC_014364.1"/>
</dbReference>
<keyword evidence="2 6" id="KW-0547">Nucleotide-binding</keyword>
<feature type="binding site" evidence="6">
    <location>
        <begin position="32"/>
        <end position="39"/>
    </location>
    <ligand>
        <name>ATP</name>
        <dbReference type="ChEBI" id="CHEBI:30616"/>
    </ligand>
</feature>
<comment type="subunit">
    <text evidence="6">Homodimer.</text>
</comment>
<dbReference type="HOGENOM" id="CLU_024839_0_1_12"/>
<dbReference type="GO" id="GO:0046872">
    <property type="term" value="F:metal ion binding"/>
    <property type="evidence" value="ECO:0007669"/>
    <property type="project" value="UniProtKB-KW"/>
</dbReference>
<keyword evidence="8" id="KW-1185">Reference proteome</keyword>
<dbReference type="OrthoDB" id="9809679at2"/>
<dbReference type="eggNOG" id="COG0489">
    <property type="taxonomic scope" value="Bacteria"/>
</dbReference>
<evidence type="ECO:0000256" key="6">
    <source>
        <dbReference type="HAMAP-Rule" id="MF_02040"/>
    </source>
</evidence>
<dbReference type="InterPro" id="IPR027417">
    <property type="entry name" value="P-loop_NTPase"/>
</dbReference>
<dbReference type="Proteomes" id="UP000002318">
    <property type="component" value="Chromosome"/>
</dbReference>
<protein>
    <recommendedName>
        <fullName evidence="6">Iron-sulfur cluster carrier protein</fullName>
    </recommendedName>
</protein>
<evidence type="ECO:0000256" key="1">
    <source>
        <dbReference type="ARBA" id="ARBA00022723"/>
    </source>
</evidence>
<dbReference type="Pfam" id="PF10609">
    <property type="entry name" value="ParA"/>
    <property type="match status" value="1"/>
</dbReference>
<evidence type="ECO:0000313" key="8">
    <source>
        <dbReference type="Proteomes" id="UP000002318"/>
    </source>
</evidence>
<gene>
    <name evidence="7" type="ordered locus">Spirs_0254</name>
</gene>